<proteinExistence type="predicted"/>
<evidence type="ECO:0000313" key="1">
    <source>
        <dbReference type="EMBL" id="AGF89493.1"/>
    </source>
</evidence>
<feature type="non-terminal residue" evidence="1">
    <location>
        <position position="1"/>
    </location>
</feature>
<dbReference type="EMBL" id="KC139644">
    <property type="protein sequence ID" value="AGF89493.1"/>
    <property type="molecule type" value="Genomic_DNA"/>
</dbReference>
<name>S4TU39_9CAUD</name>
<reference evidence="1" key="1">
    <citation type="journal article" date="2013" name="BMC Genomics">
        <title>Genomic characterization provides new insight into Salmonella phage diversity.</title>
        <authorList>
            <person name="Moreno Switt A.I."/>
            <person name="Orsi R.H."/>
            <person name="den Bakker H.C."/>
            <person name="Vongkamjan K."/>
            <person name="Altier C."/>
            <person name="Wiedmann M."/>
        </authorList>
    </citation>
    <scope>NUCLEOTIDE SEQUENCE</scope>
</reference>
<sequence length="140" mass="15772">KLENLKMAINNRELSILKARLTVNRINVITSSAPDETLQNIIGKIQSVILDVESVKNSLTDVAAGITLDGAQHEMADMLGKSKVMNKELDLKMFRFAVKVWLSVEYDANFAIADFFATWLQRNLANHDFRNICDAIYAEL</sequence>
<organism evidence="1">
    <name type="scientific">Salmonella phage FSL SP-107</name>
    <dbReference type="NCBI Taxonomy" id="1173772"/>
    <lineage>
        <taxon>Viruses</taxon>
        <taxon>Duplodnaviria</taxon>
        <taxon>Heunggongvirae</taxon>
        <taxon>Uroviricota</taxon>
        <taxon>Caudoviricetes</taxon>
        <taxon>Andersonviridae</taxon>
        <taxon>Ounavirinae</taxon>
        <taxon>Felixounavirus</taxon>
    </lineage>
</organism>
<accession>S4TU39</accession>
<gene>
    <name evidence="1" type="ORF">SP107_00666</name>
</gene>
<protein>
    <submittedName>
        <fullName evidence="1">Uncharacterized protein</fullName>
    </submittedName>
</protein>